<proteinExistence type="predicted"/>
<name>A0A1X7AP66_9GAMM</name>
<keyword evidence="2" id="KW-0812">Transmembrane</keyword>
<organism evidence="3 4">
    <name type="scientific">Parendozoicomonas haliclonae</name>
    <dbReference type="NCBI Taxonomy" id="1960125"/>
    <lineage>
        <taxon>Bacteria</taxon>
        <taxon>Pseudomonadati</taxon>
        <taxon>Pseudomonadota</taxon>
        <taxon>Gammaproteobacteria</taxon>
        <taxon>Oceanospirillales</taxon>
        <taxon>Endozoicomonadaceae</taxon>
        <taxon>Parendozoicomonas</taxon>
    </lineage>
</organism>
<feature type="transmembrane region" description="Helical" evidence="2">
    <location>
        <begin position="12"/>
        <end position="31"/>
    </location>
</feature>
<evidence type="ECO:0000256" key="1">
    <source>
        <dbReference type="SAM" id="MobiDB-lite"/>
    </source>
</evidence>
<evidence type="ECO:0000313" key="4">
    <source>
        <dbReference type="Proteomes" id="UP000196573"/>
    </source>
</evidence>
<keyword evidence="4" id="KW-1185">Reference proteome</keyword>
<evidence type="ECO:0000256" key="2">
    <source>
        <dbReference type="SAM" id="Phobius"/>
    </source>
</evidence>
<keyword evidence="2" id="KW-0472">Membrane</keyword>
<gene>
    <name evidence="3" type="ORF">EHSB41UT_02983</name>
</gene>
<dbReference type="Proteomes" id="UP000196573">
    <property type="component" value="Unassembled WGS sequence"/>
</dbReference>
<dbReference type="RefSeq" id="WP_133060531.1">
    <property type="nucleotide sequence ID" value="NZ_CBCSCN010000007.1"/>
</dbReference>
<dbReference type="AlphaFoldDB" id="A0A1X7AP66"/>
<dbReference type="OrthoDB" id="9848145at2"/>
<feature type="region of interest" description="Disordered" evidence="1">
    <location>
        <begin position="658"/>
        <end position="690"/>
    </location>
</feature>
<accession>A0A1X7AP66</accession>
<keyword evidence="2" id="KW-1133">Transmembrane helix</keyword>
<dbReference type="EMBL" id="FWPT01000007">
    <property type="protein sequence ID" value="SMA48996.1"/>
    <property type="molecule type" value="Genomic_DNA"/>
</dbReference>
<sequence>MGEVLCQRPTGARYVLGFRLLTVMFCLWAVLCRGDIDYPAMDLPPDPFPAASPEGLRESNWFASTEEGSWLDFGLGPFFLQGLKPTTAGAQLGVLAGLQSLSWLSGSEWLARQRWAMPESVLSVMNKAGLVYGIGSAAWYLSDALDKSGWLPAEQVRIPLTLAVPELSSQLFFQLTTCASAAPECGSSVLTILRNPLQTPTALEQDQPYWVQTALYLNEVMAGQGIERIDMELYQVVGRPGLKLGWRTEDQQWHWLNLDSLITAENGAQWLHGPPVADGRLYISALQVELLSAVSRILERARSTEFTEIPLPLLDYELSESRSSYLLESGERPILVQQESRGGSLSAVSVEAVGQQSQAFDRLRLISEAWTAAGQGLLNVGMMFAWYRYLQPWLQPEGRAKLIAARRASGEGVTTRLQLLQAGKVASVSGAAATTRKIAGKPYVVKVGHSGRYKDSNFIALPEKLTEELLVSVDAPWNFELTGTDGRKGWAVNDANRHSKHDNEILMSQHMMNRLKVHKGSEINLQPVRLPLLKDLEISVVGGKDPLNDNQIAAIVSEALDKRYWTIHEGEVIRTSYQNKPYAFKVERMLPGGAAYNGVVGNVERSVPLHVLRPERWPEYIPAAVRESGEAQAFTHEGHVLRTGKVVKTTQADRAAINQNNPDLAEQPAQRYQYEVPKNGQATGYRKSKP</sequence>
<evidence type="ECO:0000313" key="3">
    <source>
        <dbReference type="EMBL" id="SMA48996.1"/>
    </source>
</evidence>
<reference evidence="3 4" key="1">
    <citation type="submission" date="2017-03" db="EMBL/GenBank/DDBJ databases">
        <authorList>
            <person name="Afonso C.L."/>
            <person name="Miller P.J."/>
            <person name="Scott M.A."/>
            <person name="Spackman E."/>
            <person name="Goraichik I."/>
            <person name="Dimitrov K.M."/>
            <person name="Suarez D.L."/>
            <person name="Swayne D.E."/>
        </authorList>
    </citation>
    <scope>NUCLEOTIDE SEQUENCE [LARGE SCALE GENOMIC DNA]</scope>
    <source>
        <strain evidence="3">SB41UT1</strain>
    </source>
</reference>
<protein>
    <submittedName>
        <fullName evidence="3">Ubiquitin fusion degradation protein UFD1</fullName>
    </submittedName>
</protein>